<proteinExistence type="predicted"/>
<comment type="caution">
    <text evidence="6">The sequence shown here is derived from an EMBL/GenBank/DDBJ whole genome shotgun (WGS) entry which is preliminary data.</text>
</comment>
<dbReference type="GO" id="GO:0003677">
    <property type="term" value="F:DNA binding"/>
    <property type="evidence" value="ECO:0007669"/>
    <property type="project" value="UniProtKB-KW"/>
</dbReference>
<gene>
    <name evidence="6" type="ORF">DM868_05785</name>
</gene>
<evidence type="ECO:0000259" key="4">
    <source>
        <dbReference type="PROSITE" id="PS51077"/>
    </source>
</evidence>
<evidence type="ECO:0000256" key="3">
    <source>
        <dbReference type="ARBA" id="ARBA00023163"/>
    </source>
</evidence>
<evidence type="ECO:0000313" key="7">
    <source>
        <dbReference type="Proteomes" id="UP000308037"/>
    </source>
</evidence>
<name>A0A4V5ZP19_9EURY</name>
<reference evidence="6 7" key="1">
    <citation type="submission" date="2019-04" db="EMBL/GenBank/DDBJ databases">
        <title>Natronomonas sp. F20-122 a newhaloarchaeon isolated from a saline saltern of Isla Bacuta, Huelva, Spain.</title>
        <authorList>
            <person name="Duran-Viseras A."/>
            <person name="Sanchez-Porro C."/>
            <person name="Ventosa A."/>
        </authorList>
    </citation>
    <scope>NUCLEOTIDE SEQUENCE [LARGE SCALE GENOMIC DNA]</scope>
    <source>
        <strain evidence="6 7">F20-122</strain>
    </source>
</reference>
<keyword evidence="1" id="KW-0805">Transcription regulation</keyword>
<feature type="domain" description="HTH iclR-type" evidence="4">
    <location>
        <begin position="10"/>
        <end position="69"/>
    </location>
</feature>
<keyword evidence="7" id="KW-1185">Reference proteome</keyword>
<dbReference type="InterPro" id="IPR005471">
    <property type="entry name" value="Tscrpt_reg_IclR_N"/>
</dbReference>
<dbReference type="GO" id="GO:0045892">
    <property type="term" value="P:negative regulation of DNA-templated transcription"/>
    <property type="evidence" value="ECO:0007669"/>
    <property type="project" value="TreeGrafter"/>
</dbReference>
<dbReference type="Proteomes" id="UP000308037">
    <property type="component" value="Unassembled WGS sequence"/>
</dbReference>
<dbReference type="Gene3D" id="3.30.450.40">
    <property type="match status" value="1"/>
</dbReference>
<evidence type="ECO:0000259" key="5">
    <source>
        <dbReference type="PROSITE" id="PS51078"/>
    </source>
</evidence>
<keyword evidence="2" id="KW-0238">DNA-binding</keyword>
<dbReference type="SUPFAM" id="SSF55781">
    <property type="entry name" value="GAF domain-like"/>
    <property type="match status" value="1"/>
</dbReference>
<dbReference type="InterPro" id="IPR050707">
    <property type="entry name" value="HTH_MetabolicPath_Reg"/>
</dbReference>
<feature type="domain" description="IclR-ED" evidence="5">
    <location>
        <begin position="70"/>
        <end position="252"/>
    </location>
</feature>
<dbReference type="RefSeq" id="WP_137275913.1">
    <property type="nucleotide sequence ID" value="NZ_QKNX01000002.1"/>
</dbReference>
<evidence type="ECO:0000256" key="1">
    <source>
        <dbReference type="ARBA" id="ARBA00023015"/>
    </source>
</evidence>
<dbReference type="AlphaFoldDB" id="A0A4V5ZP19"/>
<dbReference type="PANTHER" id="PTHR30136:SF35">
    <property type="entry name" value="HTH-TYPE TRANSCRIPTIONAL REGULATOR RV1719"/>
    <property type="match status" value="1"/>
</dbReference>
<dbReference type="InterPro" id="IPR036388">
    <property type="entry name" value="WH-like_DNA-bd_sf"/>
</dbReference>
<evidence type="ECO:0000256" key="2">
    <source>
        <dbReference type="ARBA" id="ARBA00023125"/>
    </source>
</evidence>
<dbReference type="InterPro" id="IPR029016">
    <property type="entry name" value="GAF-like_dom_sf"/>
</dbReference>
<dbReference type="EMBL" id="QKNX01000002">
    <property type="protein sequence ID" value="TKR26003.1"/>
    <property type="molecule type" value="Genomic_DNA"/>
</dbReference>
<dbReference type="GO" id="GO:0003700">
    <property type="term" value="F:DNA-binding transcription factor activity"/>
    <property type="evidence" value="ECO:0007669"/>
    <property type="project" value="TreeGrafter"/>
</dbReference>
<dbReference type="InterPro" id="IPR036390">
    <property type="entry name" value="WH_DNA-bd_sf"/>
</dbReference>
<dbReference type="SMART" id="SM00346">
    <property type="entry name" value="HTH_ICLR"/>
    <property type="match status" value="1"/>
</dbReference>
<dbReference type="Gene3D" id="1.10.10.10">
    <property type="entry name" value="Winged helix-like DNA-binding domain superfamily/Winged helix DNA-binding domain"/>
    <property type="match status" value="1"/>
</dbReference>
<evidence type="ECO:0000313" key="6">
    <source>
        <dbReference type="EMBL" id="TKR26003.1"/>
    </source>
</evidence>
<dbReference type="InterPro" id="IPR014757">
    <property type="entry name" value="Tscrpt_reg_IclR_C"/>
</dbReference>
<sequence>MIRKSSSRQVKSVRTGFRIIEILQNHDGAGLDDVARQLGLAKSTIHNYLSTLESMGYVVERGGDYHLGLRFLTHGMAAKSRLRIRSAVGEALSDLAASVEQPAWWVVEENGRGLFVESAVQEGGTPVYGRVGKRSYLHTHAPGKAILAALPDAYVEEIIEYHGLPVHTKETIDDGPRLTAELDRIRERGYAVSNDEAALGIQSVGVAFDGPVAGGQGIGIFGYSHDFSTPPDREVTAALDRAVASIESAIDAEED</sequence>
<accession>A0A4V5ZP19</accession>
<dbReference type="PROSITE" id="PS51078">
    <property type="entry name" value="ICLR_ED"/>
    <property type="match status" value="1"/>
</dbReference>
<dbReference type="SUPFAM" id="SSF46785">
    <property type="entry name" value="Winged helix' DNA-binding domain"/>
    <property type="match status" value="1"/>
</dbReference>
<keyword evidence="3" id="KW-0804">Transcription</keyword>
<dbReference type="PANTHER" id="PTHR30136">
    <property type="entry name" value="HELIX-TURN-HELIX TRANSCRIPTIONAL REGULATOR, ICLR FAMILY"/>
    <property type="match status" value="1"/>
</dbReference>
<organism evidence="6 7">
    <name type="scientific">Natronomonas salsuginis</name>
    <dbReference type="NCBI Taxonomy" id="2217661"/>
    <lineage>
        <taxon>Archaea</taxon>
        <taxon>Methanobacteriati</taxon>
        <taxon>Methanobacteriota</taxon>
        <taxon>Stenosarchaea group</taxon>
        <taxon>Halobacteria</taxon>
        <taxon>Halobacteriales</taxon>
        <taxon>Natronomonadaceae</taxon>
        <taxon>Natronomonas</taxon>
    </lineage>
</organism>
<dbReference type="OrthoDB" id="14763at2157"/>
<dbReference type="PROSITE" id="PS51077">
    <property type="entry name" value="HTH_ICLR"/>
    <property type="match status" value="1"/>
</dbReference>
<protein>
    <submittedName>
        <fullName evidence="6">IclR family transcriptional regulator</fullName>
    </submittedName>
</protein>
<dbReference type="Pfam" id="PF01614">
    <property type="entry name" value="IclR_C"/>
    <property type="match status" value="1"/>
</dbReference>
<dbReference type="Pfam" id="PF09339">
    <property type="entry name" value="HTH_IclR"/>
    <property type="match status" value="1"/>
</dbReference>